<dbReference type="InterPro" id="IPR023210">
    <property type="entry name" value="NADP_OxRdtase_dom"/>
</dbReference>
<proteinExistence type="predicted"/>
<reference evidence="2" key="1">
    <citation type="journal article" date="2012" name="J. Bacteriol.">
        <title>Genome Sequence of Streptomyces auratus Strain AGR0001, a Phoslactomycin-Producing Actinomycete.</title>
        <authorList>
            <person name="Han X."/>
            <person name="Li M."/>
            <person name="Ding Z."/>
            <person name="Zhao J."/>
            <person name="Ji K."/>
            <person name="Wen M."/>
            <person name="Lu T."/>
        </authorList>
    </citation>
    <scope>NUCLEOTIDE SEQUENCE</scope>
    <source>
        <strain evidence="2">AGR0001</strain>
    </source>
</reference>
<dbReference type="EMBL" id="CP072931">
    <property type="protein sequence ID" value="QTZ91085.1"/>
    <property type="molecule type" value="Genomic_DNA"/>
</dbReference>
<dbReference type="Gene3D" id="3.20.20.100">
    <property type="entry name" value="NADP-dependent oxidoreductase domain"/>
    <property type="match status" value="1"/>
</dbReference>
<dbReference type="CDD" id="cd19152">
    <property type="entry name" value="AKR_AKR15A"/>
    <property type="match status" value="1"/>
</dbReference>
<dbReference type="Pfam" id="PF00248">
    <property type="entry name" value="Aldo_ket_red"/>
    <property type="match status" value="1"/>
</dbReference>
<dbReference type="GO" id="GO:0005829">
    <property type="term" value="C:cytosol"/>
    <property type="evidence" value="ECO:0007669"/>
    <property type="project" value="TreeGrafter"/>
</dbReference>
<dbReference type="KEGG" id="sauh:SU9_006095"/>
<dbReference type="InterPro" id="IPR020471">
    <property type="entry name" value="AKR"/>
</dbReference>
<keyword evidence="3" id="KW-1185">Reference proteome</keyword>
<dbReference type="InterPro" id="IPR036812">
    <property type="entry name" value="NAD(P)_OxRdtase_dom_sf"/>
</dbReference>
<evidence type="ECO:0000313" key="2">
    <source>
        <dbReference type="EMBL" id="QTZ91085.1"/>
    </source>
</evidence>
<dbReference type="PANTHER" id="PTHR42686:SF1">
    <property type="entry name" value="GH17980P-RELATED"/>
    <property type="match status" value="1"/>
</dbReference>
<feature type="domain" description="NADP-dependent oxidoreductase" evidence="1">
    <location>
        <begin position="21"/>
        <end position="316"/>
    </location>
</feature>
<name>A0A8B1N6U4_9ACTN</name>
<sequence>MDHHPFGARELGRTGVTVPSLGLGCAPLGNLYRALPERQAHEVVRAAFAAGAGYFDTAPHYGAGLSEERLGRALRGHDRATYTLSTKVGRRLRPLLPGEQASGEGFVGAPARARVRDHSRDGIRATLEASLERLGVDAVDVVYLHDVEDHLREVYETGFPALAELRAQRMVRAIGFGMNHSGVLARLVADLDADVVLCAGRWTLLERTAFDDLLPVCLRRGTSVVVGGVYNSGLLADPSPGAPYNYTPAPAGLLTRARQLSAVCAEFDVPLKAAALRFPFGHPAVASAVVGAATPGEMTENAALFTRHIPDELWHTLVARGLLDPDLPLPLNDRARPGAHP</sequence>
<dbReference type="AlphaFoldDB" id="A0A8B1N6U4"/>
<dbReference type="RefSeq" id="WP_051007084.1">
    <property type="nucleotide sequence ID" value="NZ_CP072931.1"/>
</dbReference>
<dbReference type="Proteomes" id="UP000009036">
    <property type="component" value="Chromosome"/>
</dbReference>
<gene>
    <name evidence="2" type="ORF">SU9_006095</name>
</gene>
<evidence type="ECO:0000259" key="1">
    <source>
        <dbReference type="Pfam" id="PF00248"/>
    </source>
</evidence>
<protein>
    <submittedName>
        <fullName evidence="2">Aldo/keto reductase</fullName>
    </submittedName>
</protein>
<accession>A0A8B1N6U4</accession>
<dbReference type="SUPFAM" id="SSF51430">
    <property type="entry name" value="NAD(P)-linked oxidoreductase"/>
    <property type="match status" value="1"/>
</dbReference>
<evidence type="ECO:0000313" key="3">
    <source>
        <dbReference type="Proteomes" id="UP000009036"/>
    </source>
</evidence>
<dbReference type="PANTHER" id="PTHR42686">
    <property type="entry name" value="GH17980P-RELATED"/>
    <property type="match status" value="1"/>
</dbReference>
<dbReference type="GO" id="GO:0016491">
    <property type="term" value="F:oxidoreductase activity"/>
    <property type="evidence" value="ECO:0007669"/>
    <property type="project" value="InterPro"/>
</dbReference>
<reference evidence="2" key="2">
    <citation type="submission" date="2021-04" db="EMBL/GenBank/DDBJ databases">
        <authorList>
            <person name="Wen M.-L."/>
            <person name="Han X.-L."/>
            <person name="Xiong J."/>
        </authorList>
    </citation>
    <scope>NUCLEOTIDE SEQUENCE</scope>
    <source>
        <strain evidence="2">AGR0001</strain>
    </source>
</reference>
<organism evidence="2 3">
    <name type="scientific">Streptomyces auratus AGR0001</name>
    <dbReference type="NCBI Taxonomy" id="1160718"/>
    <lineage>
        <taxon>Bacteria</taxon>
        <taxon>Bacillati</taxon>
        <taxon>Actinomycetota</taxon>
        <taxon>Actinomycetes</taxon>
        <taxon>Kitasatosporales</taxon>
        <taxon>Streptomycetaceae</taxon>
        <taxon>Streptomyces</taxon>
    </lineage>
</organism>
<dbReference type="OrthoDB" id="9768851at2"/>